<dbReference type="GO" id="GO:0005942">
    <property type="term" value="C:phosphatidylinositol 3-kinase complex"/>
    <property type="evidence" value="ECO:0007669"/>
    <property type="project" value="TreeGrafter"/>
</dbReference>
<feature type="region of interest" description="Disordered" evidence="6">
    <location>
        <begin position="76"/>
        <end position="101"/>
    </location>
</feature>
<keyword evidence="1" id="KW-0341">Growth regulation</keyword>
<accession>A0A9P0G7R9</accession>
<evidence type="ECO:0000256" key="2">
    <source>
        <dbReference type="ARBA" id="ARBA00022700"/>
    </source>
</evidence>
<feature type="compositionally biased region" description="Low complexity" evidence="6">
    <location>
        <begin position="89"/>
        <end position="99"/>
    </location>
</feature>
<dbReference type="SUPFAM" id="SSF158235">
    <property type="entry name" value="SOCS box-like"/>
    <property type="match status" value="1"/>
</dbReference>
<keyword evidence="2" id="KW-0734">Signal transduction inhibitor</keyword>
<dbReference type="SMART" id="SM00969">
    <property type="entry name" value="SOCS_box"/>
    <property type="match status" value="1"/>
</dbReference>
<evidence type="ECO:0000256" key="3">
    <source>
        <dbReference type="ARBA" id="ARBA00022786"/>
    </source>
</evidence>
<gene>
    <name evidence="9" type="ORF">PSYICH_LOCUS2620</name>
</gene>
<dbReference type="InterPro" id="IPR000980">
    <property type="entry name" value="SH2"/>
</dbReference>
<dbReference type="OrthoDB" id="6270897at2759"/>
<organism evidence="9 10">
    <name type="scientific">Psylliodes chrysocephalus</name>
    <dbReference type="NCBI Taxonomy" id="3402493"/>
    <lineage>
        <taxon>Eukaryota</taxon>
        <taxon>Metazoa</taxon>
        <taxon>Ecdysozoa</taxon>
        <taxon>Arthropoda</taxon>
        <taxon>Hexapoda</taxon>
        <taxon>Insecta</taxon>
        <taxon>Pterygota</taxon>
        <taxon>Neoptera</taxon>
        <taxon>Endopterygota</taxon>
        <taxon>Coleoptera</taxon>
        <taxon>Polyphaga</taxon>
        <taxon>Cucujiformia</taxon>
        <taxon>Chrysomeloidea</taxon>
        <taxon>Chrysomelidae</taxon>
        <taxon>Galerucinae</taxon>
        <taxon>Alticini</taxon>
        <taxon>Psylliodes</taxon>
    </lineage>
</organism>
<dbReference type="SUPFAM" id="SSF55550">
    <property type="entry name" value="SH2 domain"/>
    <property type="match status" value="1"/>
</dbReference>
<name>A0A9P0G7R9_9CUCU</name>
<dbReference type="PROSITE" id="PS50001">
    <property type="entry name" value="SH2"/>
    <property type="match status" value="1"/>
</dbReference>
<feature type="domain" description="SOCS box" evidence="8">
    <location>
        <begin position="287"/>
        <end position="333"/>
    </location>
</feature>
<evidence type="ECO:0008006" key="11">
    <source>
        <dbReference type="Google" id="ProtNLM"/>
    </source>
</evidence>
<sequence length="338" mass="39010">MANPNNKTTNWLSRLRQLRIRRASVDNIENGNDTEEPVVYRRGMSYSTDSMSQNQRNSSSVRRSIIKMHLRVKNAFRGASSNTNRLSVPTHSTSSHSPSRVTLASNIQHKENIYSIEPIRNTFIFPHIEETSRPSPIPVQAIVEEPQPQSLTAPVIPPRRRNFPQLVPETQNGRVPKNEIANLSNYYWYWGPISRSQAEERLKDSPDGAFLVRDSTSDRYLFTMSFRNIGKILHCRIDYTRSGYSLFDHLGYNSIAELVEDAVSKSKHSVYCYTKTRDDIHPNFPVRLTLPVSRYDKVPTLKYLSRFVIRQYVIISDMDKLPLPVSLVNYLQEEGPYF</sequence>
<evidence type="ECO:0000259" key="8">
    <source>
        <dbReference type="PROSITE" id="PS50225"/>
    </source>
</evidence>
<proteinExistence type="predicted"/>
<feature type="domain" description="SH2" evidence="7">
    <location>
        <begin position="188"/>
        <end position="292"/>
    </location>
</feature>
<evidence type="ECO:0000313" key="9">
    <source>
        <dbReference type="EMBL" id="CAH1101076.1"/>
    </source>
</evidence>
<dbReference type="Pfam" id="PF07525">
    <property type="entry name" value="SOCS_box"/>
    <property type="match status" value="1"/>
</dbReference>
<dbReference type="GO" id="GO:0009968">
    <property type="term" value="P:negative regulation of signal transduction"/>
    <property type="evidence" value="ECO:0007669"/>
    <property type="project" value="UniProtKB-KW"/>
</dbReference>
<dbReference type="PANTHER" id="PTHR10155:SF32">
    <property type="entry name" value="LP02169P"/>
    <property type="match status" value="1"/>
</dbReference>
<dbReference type="GO" id="GO:0046854">
    <property type="term" value="P:phosphatidylinositol phosphate biosynthetic process"/>
    <property type="evidence" value="ECO:0007669"/>
    <property type="project" value="TreeGrafter"/>
</dbReference>
<protein>
    <recommendedName>
        <fullName evidence="11">Suppressor of cytokine signaling 7</fullName>
    </recommendedName>
</protein>
<dbReference type="InterPro" id="IPR036036">
    <property type="entry name" value="SOCS_box-like_dom_sf"/>
</dbReference>
<evidence type="ECO:0000256" key="1">
    <source>
        <dbReference type="ARBA" id="ARBA00022604"/>
    </source>
</evidence>
<dbReference type="GO" id="GO:0035556">
    <property type="term" value="P:intracellular signal transduction"/>
    <property type="evidence" value="ECO:0007669"/>
    <property type="project" value="InterPro"/>
</dbReference>
<keyword evidence="4 5" id="KW-0727">SH2 domain</keyword>
<dbReference type="InterPro" id="IPR036860">
    <property type="entry name" value="SH2_dom_sf"/>
</dbReference>
<keyword evidence="10" id="KW-1185">Reference proteome</keyword>
<dbReference type="SMART" id="SM00253">
    <property type="entry name" value="SOCS"/>
    <property type="match status" value="1"/>
</dbReference>
<keyword evidence="3" id="KW-0833">Ubl conjugation pathway</keyword>
<dbReference type="CDD" id="cd03717">
    <property type="entry name" value="SOCS_SOCS_like"/>
    <property type="match status" value="1"/>
</dbReference>
<evidence type="ECO:0000256" key="6">
    <source>
        <dbReference type="SAM" id="MobiDB-lite"/>
    </source>
</evidence>
<evidence type="ECO:0000256" key="5">
    <source>
        <dbReference type="PROSITE-ProRule" id="PRU00191"/>
    </source>
</evidence>
<dbReference type="Pfam" id="PF00017">
    <property type="entry name" value="SH2"/>
    <property type="match status" value="1"/>
</dbReference>
<evidence type="ECO:0000259" key="7">
    <source>
        <dbReference type="PROSITE" id="PS50001"/>
    </source>
</evidence>
<dbReference type="Proteomes" id="UP001153636">
    <property type="component" value="Chromosome 11"/>
</dbReference>
<dbReference type="SMART" id="SM00252">
    <property type="entry name" value="SH2"/>
    <property type="match status" value="1"/>
</dbReference>
<dbReference type="GO" id="GO:0046935">
    <property type="term" value="F:1-phosphatidylinositol-3-kinase regulator activity"/>
    <property type="evidence" value="ECO:0007669"/>
    <property type="project" value="TreeGrafter"/>
</dbReference>
<reference evidence="9" key="1">
    <citation type="submission" date="2022-01" db="EMBL/GenBank/DDBJ databases">
        <authorList>
            <person name="King R."/>
        </authorList>
    </citation>
    <scope>NUCLEOTIDE SEQUENCE</scope>
</reference>
<dbReference type="InterPro" id="IPR001496">
    <property type="entry name" value="SOCS_box"/>
</dbReference>
<evidence type="ECO:0000313" key="10">
    <source>
        <dbReference type="Proteomes" id="UP001153636"/>
    </source>
</evidence>
<dbReference type="Gene3D" id="3.30.505.10">
    <property type="entry name" value="SH2 domain"/>
    <property type="match status" value="1"/>
</dbReference>
<dbReference type="PANTHER" id="PTHR10155">
    <property type="entry name" value="PHOSPHATIDYLINOSITOL 3-KINASE REGULATORY SUBUNIT"/>
    <property type="match status" value="1"/>
</dbReference>
<dbReference type="PROSITE" id="PS50225">
    <property type="entry name" value="SOCS"/>
    <property type="match status" value="1"/>
</dbReference>
<evidence type="ECO:0000256" key="4">
    <source>
        <dbReference type="ARBA" id="ARBA00022999"/>
    </source>
</evidence>
<dbReference type="EMBL" id="OV651823">
    <property type="protein sequence ID" value="CAH1101076.1"/>
    <property type="molecule type" value="Genomic_DNA"/>
</dbReference>
<dbReference type="Gene3D" id="1.10.750.20">
    <property type="entry name" value="SOCS box"/>
    <property type="match status" value="1"/>
</dbReference>
<dbReference type="AlphaFoldDB" id="A0A9P0G7R9"/>